<feature type="transmembrane region" description="Helical" evidence="4">
    <location>
        <begin position="27"/>
        <end position="45"/>
    </location>
</feature>
<dbReference type="Pfam" id="PF00535">
    <property type="entry name" value="Glycos_transf_2"/>
    <property type="match status" value="1"/>
</dbReference>
<keyword evidence="4" id="KW-0812">Transmembrane</keyword>
<reference evidence="6 7" key="1">
    <citation type="submission" date="2018-02" db="EMBL/GenBank/DDBJ databases">
        <title>Genome sequencing of Solimonas sp. HR-BB.</title>
        <authorList>
            <person name="Lee Y."/>
            <person name="Jeon C.O."/>
        </authorList>
    </citation>
    <scope>NUCLEOTIDE SEQUENCE [LARGE SCALE GENOMIC DNA]</scope>
    <source>
        <strain evidence="6 7">HR-BB</strain>
    </source>
</reference>
<keyword evidence="4" id="KW-1133">Transmembrane helix</keyword>
<evidence type="ECO:0000256" key="4">
    <source>
        <dbReference type="SAM" id="Phobius"/>
    </source>
</evidence>
<accession>A0A2S5TJC9</accession>
<feature type="transmembrane region" description="Helical" evidence="4">
    <location>
        <begin position="57"/>
        <end position="78"/>
    </location>
</feature>
<keyword evidence="4" id="KW-0472">Membrane</keyword>
<comment type="caution">
    <text evidence="6">The sequence shown here is derived from an EMBL/GenBank/DDBJ whole genome shotgun (WGS) entry which is preliminary data.</text>
</comment>
<evidence type="ECO:0000256" key="2">
    <source>
        <dbReference type="ARBA" id="ARBA00022676"/>
    </source>
</evidence>
<keyword evidence="2 6" id="KW-0328">Glycosyltransferase</keyword>
<dbReference type="EMBL" id="PSNW01000002">
    <property type="protein sequence ID" value="PPE74908.1"/>
    <property type="molecule type" value="Genomic_DNA"/>
</dbReference>
<dbReference type="InterPro" id="IPR001173">
    <property type="entry name" value="Glyco_trans_2-like"/>
</dbReference>
<dbReference type="GO" id="GO:0016757">
    <property type="term" value="F:glycosyltransferase activity"/>
    <property type="evidence" value="ECO:0007669"/>
    <property type="project" value="UniProtKB-KW"/>
</dbReference>
<feature type="transmembrane region" description="Helical" evidence="4">
    <location>
        <begin position="420"/>
        <end position="440"/>
    </location>
</feature>
<feature type="transmembrane region" description="Helical" evidence="4">
    <location>
        <begin position="383"/>
        <end position="408"/>
    </location>
</feature>
<dbReference type="AlphaFoldDB" id="A0A2S5TJC9"/>
<sequence length="468" mass="53433">MQAACWRGWNNGWEAPRKRGWPPEMDALFDNLASGLAVFLAMVSGDAQTLALKFAPFALLLEMPLYLLTWLGVMHYLWRRHSDPPAEIPYYPRVTCICNAYAEGRDVQYSVRSLLEQIYPGHIELLLVLDGAVANRATYDAIKELVPQFGGRHNRSVRFIPKPQRGGRVSATNTGLLYATGEIVMALDADTSFDNEMVAHAIKPFANPNVVAATGPLRARNGRKALITRLQAVEYMLAIYLGKVGLAEWNLINNLPGAFMIYRKSILDHVGGWNTGTGEDLDLTLRVKQYLRRHPELKLVFAPGAVAHTEVPDTFSMFYKQRLRWDGDLSYVYFRKHWHAFSPMIGWRNFIANTWYGLLFQIFLPMLQVGFLAWMLVFQPVPFFIGTMLLVYCFYLAITVLQFLLFLALLSERPAQDAPYLWVLPLMPLFMVSARVWSVVATFHEWFNRAHQDSPMGPWWVIRQGGPR</sequence>
<keyword evidence="7" id="KW-1185">Reference proteome</keyword>
<dbReference type="InterPro" id="IPR029044">
    <property type="entry name" value="Nucleotide-diphossugar_trans"/>
</dbReference>
<dbReference type="PANTHER" id="PTHR43630">
    <property type="entry name" value="POLY-BETA-1,6-N-ACETYL-D-GLUCOSAMINE SYNTHASE"/>
    <property type="match status" value="1"/>
</dbReference>
<evidence type="ECO:0000313" key="6">
    <source>
        <dbReference type="EMBL" id="PPE74908.1"/>
    </source>
</evidence>
<dbReference type="OrthoDB" id="276604at2"/>
<dbReference type="SUPFAM" id="SSF53448">
    <property type="entry name" value="Nucleotide-diphospho-sugar transferases"/>
    <property type="match status" value="1"/>
</dbReference>
<evidence type="ECO:0000256" key="3">
    <source>
        <dbReference type="ARBA" id="ARBA00022679"/>
    </source>
</evidence>
<keyword evidence="3 6" id="KW-0808">Transferase</keyword>
<dbReference type="Gene3D" id="3.90.550.10">
    <property type="entry name" value="Spore Coat Polysaccharide Biosynthesis Protein SpsA, Chain A"/>
    <property type="match status" value="1"/>
</dbReference>
<dbReference type="CDD" id="cd06423">
    <property type="entry name" value="CESA_like"/>
    <property type="match status" value="1"/>
</dbReference>
<feature type="transmembrane region" description="Helical" evidence="4">
    <location>
        <begin position="354"/>
        <end position="377"/>
    </location>
</feature>
<comment type="similarity">
    <text evidence="1">Belongs to the glycosyltransferase 2 family.</text>
</comment>
<dbReference type="PANTHER" id="PTHR43630:SF1">
    <property type="entry name" value="POLY-BETA-1,6-N-ACETYL-D-GLUCOSAMINE SYNTHASE"/>
    <property type="match status" value="1"/>
</dbReference>
<feature type="domain" description="Glycosyltransferase 2-like" evidence="5">
    <location>
        <begin position="100"/>
        <end position="270"/>
    </location>
</feature>
<name>A0A2S5TJC9_9GAMM</name>
<organism evidence="6 7">
    <name type="scientific">Solimonas fluminis</name>
    <dbReference type="NCBI Taxonomy" id="2086571"/>
    <lineage>
        <taxon>Bacteria</taxon>
        <taxon>Pseudomonadati</taxon>
        <taxon>Pseudomonadota</taxon>
        <taxon>Gammaproteobacteria</taxon>
        <taxon>Nevskiales</taxon>
        <taxon>Nevskiaceae</taxon>
        <taxon>Solimonas</taxon>
    </lineage>
</organism>
<gene>
    <name evidence="6" type="ORF">C3942_04320</name>
</gene>
<proteinExistence type="inferred from homology"/>
<evidence type="ECO:0000313" key="7">
    <source>
        <dbReference type="Proteomes" id="UP000238220"/>
    </source>
</evidence>
<evidence type="ECO:0000256" key="1">
    <source>
        <dbReference type="ARBA" id="ARBA00006739"/>
    </source>
</evidence>
<dbReference type="Proteomes" id="UP000238220">
    <property type="component" value="Unassembled WGS sequence"/>
</dbReference>
<protein>
    <submittedName>
        <fullName evidence="6">N-acetylglucosaminyltransferase</fullName>
    </submittedName>
</protein>
<evidence type="ECO:0000259" key="5">
    <source>
        <dbReference type="Pfam" id="PF00535"/>
    </source>
</evidence>